<dbReference type="EMBL" id="JACJTU010000001">
    <property type="protein sequence ID" value="MBD2732463.1"/>
    <property type="molecule type" value="Genomic_DNA"/>
</dbReference>
<sequence>MKLLENTRVAQLPMQLIESSNTSEIAGFKSAQPKLTMIWVQESHEGRRSMVAKWLVGK</sequence>
<reference evidence="1 2" key="1">
    <citation type="journal article" date="2020" name="ISME J.">
        <title>Comparative genomics reveals insights into cyanobacterial evolution and habitat adaptation.</title>
        <authorList>
            <person name="Chen M.Y."/>
            <person name="Teng W.K."/>
            <person name="Zhao L."/>
            <person name="Hu C.X."/>
            <person name="Zhou Y.K."/>
            <person name="Han B.P."/>
            <person name="Song L.R."/>
            <person name="Shu W.S."/>
        </authorList>
    </citation>
    <scope>NUCLEOTIDE SEQUENCE [LARGE SCALE GENOMIC DNA]</scope>
    <source>
        <strain evidence="1 2">FACHB-159</strain>
    </source>
</reference>
<protein>
    <submittedName>
        <fullName evidence="1">Uncharacterized protein</fullName>
    </submittedName>
</protein>
<evidence type="ECO:0000313" key="2">
    <source>
        <dbReference type="Proteomes" id="UP000637383"/>
    </source>
</evidence>
<proteinExistence type="predicted"/>
<accession>A0ABR8JYK5</accession>
<evidence type="ECO:0000313" key="1">
    <source>
        <dbReference type="EMBL" id="MBD2732463.1"/>
    </source>
</evidence>
<dbReference type="RefSeq" id="WP_190953189.1">
    <property type="nucleotide sequence ID" value="NZ_JACJTU010000001.1"/>
</dbReference>
<comment type="caution">
    <text evidence="1">The sequence shown here is derived from an EMBL/GenBank/DDBJ whole genome shotgun (WGS) entry which is preliminary data.</text>
</comment>
<organism evidence="1 2">
    <name type="scientific">Nostoc paludosum FACHB-159</name>
    <dbReference type="NCBI Taxonomy" id="2692908"/>
    <lineage>
        <taxon>Bacteria</taxon>
        <taxon>Bacillati</taxon>
        <taxon>Cyanobacteriota</taxon>
        <taxon>Cyanophyceae</taxon>
        <taxon>Nostocales</taxon>
        <taxon>Nostocaceae</taxon>
        <taxon>Nostoc</taxon>
    </lineage>
</organism>
<name>A0ABR8JYK5_9NOSO</name>
<keyword evidence="2" id="KW-1185">Reference proteome</keyword>
<gene>
    <name evidence="1" type="ORF">H6H03_00855</name>
</gene>
<dbReference type="Proteomes" id="UP000637383">
    <property type="component" value="Unassembled WGS sequence"/>
</dbReference>